<dbReference type="EMBL" id="JBDFQZ010000013">
    <property type="protein sequence ID" value="KAK9670094.1"/>
    <property type="molecule type" value="Genomic_DNA"/>
</dbReference>
<dbReference type="Pfam" id="PF00069">
    <property type="entry name" value="Pkinase"/>
    <property type="match status" value="1"/>
</dbReference>
<evidence type="ECO:0000259" key="10">
    <source>
        <dbReference type="PROSITE" id="PS50011"/>
    </source>
</evidence>
<comment type="similarity">
    <text evidence="9">Belongs to the protein kinase superfamily. Ser/Thr protein kinase family. MAP kinase subfamily.</text>
</comment>
<sequence>MAMIMQQKETCLINQKIRDNNKQIYKIMSNKKRHRFKVWESIFDIETKYHPIAPLGRGAYGVVCSSIDTSTNEKVAIKKISNVFDHSVEALKVLREMKILRQTRHENVIKMKDVMVPSIKSTFKDVYLVYELMDCDLRNVIYSRRELSGVHVKYFMFQLLSGLNYLHSANIIHRDLKPENLLVNANCDLKISDFGLSRTTKGRAQPMTEYVVTRWYRAPELLLSCETYGTSVDMWSVGCIFAELLGRRPIFPGKDSLDQLNLIINILGTQGDSELEFITSSRVLKFLKSQSYTPGFSLSSLYPNADFRALDLLRKMLAFNPNKRITVSEALEHPYMTGLYDPRSTRRAPFPCDIAVDADIGVDKIRNLIWDEMLHYHPETAPFR</sequence>
<dbReference type="InterPro" id="IPR000719">
    <property type="entry name" value="Prot_kinase_dom"/>
</dbReference>
<dbReference type="Proteomes" id="UP001443914">
    <property type="component" value="Unassembled WGS sequence"/>
</dbReference>
<dbReference type="PROSITE" id="PS01351">
    <property type="entry name" value="MAPK"/>
    <property type="match status" value="1"/>
</dbReference>
<dbReference type="InterPro" id="IPR011009">
    <property type="entry name" value="Kinase-like_dom_sf"/>
</dbReference>
<evidence type="ECO:0000256" key="5">
    <source>
        <dbReference type="ARBA" id="ARBA00022777"/>
    </source>
</evidence>
<dbReference type="PROSITE" id="PS00107">
    <property type="entry name" value="PROTEIN_KINASE_ATP"/>
    <property type="match status" value="1"/>
</dbReference>
<evidence type="ECO:0000256" key="4">
    <source>
        <dbReference type="ARBA" id="ARBA00022741"/>
    </source>
</evidence>
<feature type="binding site" evidence="7">
    <location>
        <position position="79"/>
    </location>
    <ligand>
        <name>ATP</name>
        <dbReference type="ChEBI" id="CHEBI:30616"/>
    </ligand>
</feature>
<dbReference type="InterPro" id="IPR008271">
    <property type="entry name" value="Ser/Thr_kinase_AS"/>
</dbReference>
<evidence type="ECO:0000256" key="9">
    <source>
        <dbReference type="RuleBase" id="RU361165"/>
    </source>
</evidence>
<comment type="catalytic activity">
    <reaction evidence="9">
        <text>L-threonyl-[protein] + ATP = O-phospho-L-threonyl-[protein] + ADP + H(+)</text>
        <dbReference type="Rhea" id="RHEA:46608"/>
        <dbReference type="Rhea" id="RHEA-COMP:11060"/>
        <dbReference type="Rhea" id="RHEA-COMP:11605"/>
        <dbReference type="ChEBI" id="CHEBI:15378"/>
        <dbReference type="ChEBI" id="CHEBI:30013"/>
        <dbReference type="ChEBI" id="CHEBI:30616"/>
        <dbReference type="ChEBI" id="CHEBI:61977"/>
        <dbReference type="ChEBI" id="CHEBI:456216"/>
        <dbReference type="EC" id="2.7.11.24"/>
    </reaction>
</comment>
<keyword evidence="3 9" id="KW-0808">Transferase</keyword>
<comment type="caution">
    <text evidence="12">The sequence shown here is derived from an EMBL/GenBank/DDBJ whole genome shotgun (WGS) entry which is preliminary data.</text>
</comment>
<dbReference type="EMBL" id="JBDFQZ010000013">
    <property type="protein sequence ID" value="KAK9670093.1"/>
    <property type="molecule type" value="Genomic_DNA"/>
</dbReference>
<evidence type="ECO:0000313" key="11">
    <source>
        <dbReference type="EMBL" id="KAK9670093.1"/>
    </source>
</evidence>
<evidence type="ECO:0000256" key="2">
    <source>
        <dbReference type="ARBA" id="ARBA00022527"/>
    </source>
</evidence>
<keyword evidence="9" id="KW-0460">Magnesium</keyword>
<evidence type="ECO:0000256" key="3">
    <source>
        <dbReference type="ARBA" id="ARBA00022679"/>
    </source>
</evidence>
<keyword evidence="2 8" id="KW-0723">Serine/threonine-protein kinase</keyword>
<accession>A0AAW1GYZ9</accession>
<dbReference type="GO" id="GO:0005524">
    <property type="term" value="F:ATP binding"/>
    <property type="evidence" value="ECO:0007669"/>
    <property type="project" value="UniProtKB-UniRule"/>
</dbReference>
<comment type="similarity">
    <text evidence="1">Belongs to the protein kinase superfamily. CMGC Ser/Thr protein kinase family. MAP kinase subfamily.</text>
</comment>
<dbReference type="Gene3D" id="3.30.200.20">
    <property type="entry name" value="Phosphorylase Kinase, domain 1"/>
    <property type="match status" value="1"/>
</dbReference>
<evidence type="ECO:0000256" key="7">
    <source>
        <dbReference type="PROSITE-ProRule" id="PRU10141"/>
    </source>
</evidence>
<keyword evidence="5 9" id="KW-0418">Kinase</keyword>
<dbReference type="InterPro" id="IPR050117">
    <property type="entry name" value="MAPK"/>
</dbReference>
<dbReference type="PROSITE" id="PS00108">
    <property type="entry name" value="PROTEIN_KINASE_ST"/>
    <property type="match status" value="1"/>
</dbReference>
<keyword evidence="6 7" id="KW-0067">ATP-binding</keyword>
<evidence type="ECO:0000313" key="12">
    <source>
        <dbReference type="EMBL" id="KAK9670094.1"/>
    </source>
</evidence>
<dbReference type="FunFam" id="3.30.200.20:FF:000046">
    <property type="entry name" value="Mitogen-activated protein kinase"/>
    <property type="match status" value="1"/>
</dbReference>
<comment type="cofactor">
    <cofactor evidence="9">
        <name>Mg(2+)</name>
        <dbReference type="ChEBI" id="CHEBI:18420"/>
    </cofactor>
</comment>
<dbReference type="InterPro" id="IPR017441">
    <property type="entry name" value="Protein_kinase_ATP_BS"/>
</dbReference>
<evidence type="ECO:0000256" key="1">
    <source>
        <dbReference type="ARBA" id="ARBA00008832"/>
    </source>
</evidence>
<reference evidence="12 13" key="1">
    <citation type="submission" date="2024-03" db="EMBL/GenBank/DDBJ databases">
        <title>WGS assembly of Saponaria officinalis var. Norfolk2.</title>
        <authorList>
            <person name="Jenkins J."/>
            <person name="Shu S."/>
            <person name="Grimwood J."/>
            <person name="Barry K."/>
            <person name="Goodstein D."/>
            <person name="Schmutz J."/>
            <person name="Leebens-Mack J."/>
            <person name="Osbourn A."/>
        </authorList>
    </citation>
    <scope>NUCLEOTIDE SEQUENCE [LARGE SCALE GENOMIC DNA]</scope>
    <source>
        <strain evidence="13">cv. Norfolk2</strain>
        <strain evidence="12">JIC</strain>
        <tissue evidence="12">Leaf</tissue>
    </source>
</reference>
<dbReference type="PANTHER" id="PTHR24055">
    <property type="entry name" value="MITOGEN-ACTIVATED PROTEIN KINASE"/>
    <property type="match status" value="1"/>
</dbReference>
<evidence type="ECO:0000256" key="8">
    <source>
        <dbReference type="RuleBase" id="RU000304"/>
    </source>
</evidence>
<dbReference type="EC" id="2.7.11.24" evidence="9"/>
<feature type="domain" description="Protein kinase" evidence="10">
    <location>
        <begin position="49"/>
        <end position="336"/>
    </location>
</feature>
<dbReference type="PROSITE" id="PS50011">
    <property type="entry name" value="PROTEIN_KINASE_DOM"/>
    <property type="match status" value="1"/>
</dbReference>
<dbReference type="SMART" id="SM00220">
    <property type="entry name" value="S_TKc"/>
    <property type="match status" value="1"/>
</dbReference>
<keyword evidence="4 7" id="KW-0547">Nucleotide-binding</keyword>
<dbReference type="GO" id="GO:0004707">
    <property type="term" value="F:MAP kinase activity"/>
    <property type="evidence" value="ECO:0007669"/>
    <property type="project" value="UniProtKB-EC"/>
</dbReference>
<gene>
    <name evidence="11" type="ORF">RND81_13G176900</name>
    <name evidence="12" type="ORF">RND81_13G177000</name>
</gene>
<keyword evidence="13" id="KW-1185">Reference proteome</keyword>
<dbReference type="InterPro" id="IPR003527">
    <property type="entry name" value="MAP_kinase_CS"/>
</dbReference>
<dbReference type="FunFam" id="1.10.510.10:FF:000439">
    <property type="entry name" value="Mitogen-activated protein kinase"/>
    <property type="match status" value="1"/>
</dbReference>
<dbReference type="Gene3D" id="1.10.510.10">
    <property type="entry name" value="Transferase(Phosphotransferase) domain 1"/>
    <property type="match status" value="1"/>
</dbReference>
<evidence type="ECO:0000313" key="13">
    <source>
        <dbReference type="Proteomes" id="UP001443914"/>
    </source>
</evidence>
<name>A0AAW1GYZ9_SAPOF</name>
<evidence type="ECO:0000256" key="6">
    <source>
        <dbReference type="ARBA" id="ARBA00022840"/>
    </source>
</evidence>
<dbReference type="SUPFAM" id="SSF56112">
    <property type="entry name" value="Protein kinase-like (PK-like)"/>
    <property type="match status" value="1"/>
</dbReference>
<organism evidence="12 13">
    <name type="scientific">Saponaria officinalis</name>
    <name type="common">Common soapwort</name>
    <name type="synonym">Lychnis saponaria</name>
    <dbReference type="NCBI Taxonomy" id="3572"/>
    <lineage>
        <taxon>Eukaryota</taxon>
        <taxon>Viridiplantae</taxon>
        <taxon>Streptophyta</taxon>
        <taxon>Embryophyta</taxon>
        <taxon>Tracheophyta</taxon>
        <taxon>Spermatophyta</taxon>
        <taxon>Magnoliopsida</taxon>
        <taxon>eudicotyledons</taxon>
        <taxon>Gunneridae</taxon>
        <taxon>Pentapetalae</taxon>
        <taxon>Caryophyllales</taxon>
        <taxon>Caryophyllaceae</taxon>
        <taxon>Caryophylleae</taxon>
        <taxon>Saponaria</taxon>
    </lineage>
</organism>
<proteinExistence type="inferred from homology"/>
<comment type="activity regulation">
    <text evidence="9">Activated by threonine and tyrosine phosphorylation.</text>
</comment>
<protein>
    <recommendedName>
        <fullName evidence="9">Mitogen-activated protein kinase</fullName>
        <ecNumber evidence="9">2.7.11.24</ecNumber>
    </recommendedName>
</protein>
<dbReference type="AlphaFoldDB" id="A0AAW1GYZ9"/>